<proteinExistence type="predicted"/>
<protein>
    <recommendedName>
        <fullName evidence="4">SET domain-containing protein</fullName>
    </recommendedName>
</protein>
<evidence type="ECO:0000256" key="1">
    <source>
        <dbReference type="SAM" id="MobiDB-lite"/>
    </source>
</evidence>
<reference evidence="3" key="2">
    <citation type="submission" date="2015-01" db="EMBL/GenBank/DDBJ databases">
        <title>Evolutionary Origins and Diversification of the Mycorrhizal Mutualists.</title>
        <authorList>
            <consortium name="DOE Joint Genome Institute"/>
            <consortium name="Mycorrhizal Genomics Consortium"/>
            <person name="Kohler A."/>
            <person name="Kuo A."/>
            <person name="Nagy L.G."/>
            <person name="Floudas D."/>
            <person name="Copeland A."/>
            <person name="Barry K.W."/>
            <person name="Cichocki N."/>
            <person name="Veneault-Fourrey C."/>
            <person name="LaButti K."/>
            <person name="Lindquist E.A."/>
            <person name="Lipzen A."/>
            <person name="Lundell T."/>
            <person name="Morin E."/>
            <person name="Murat C."/>
            <person name="Riley R."/>
            <person name="Ohm R."/>
            <person name="Sun H."/>
            <person name="Tunlid A."/>
            <person name="Henrissat B."/>
            <person name="Grigoriev I.V."/>
            <person name="Hibbett D.S."/>
            <person name="Martin F."/>
        </authorList>
    </citation>
    <scope>NUCLEOTIDE SEQUENCE [LARGE SCALE GENOMIC DNA]</scope>
    <source>
        <strain evidence="3">LaAM-08-1</strain>
    </source>
</reference>
<evidence type="ECO:0000313" key="2">
    <source>
        <dbReference type="EMBL" id="KIJ93889.1"/>
    </source>
</evidence>
<dbReference type="InterPro" id="IPR046341">
    <property type="entry name" value="SET_dom_sf"/>
</dbReference>
<dbReference type="OrthoDB" id="3265353at2759"/>
<dbReference type="Gene3D" id="2.170.270.10">
    <property type="entry name" value="SET domain"/>
    <property type="match status" value="1"/>
</dbReference>
<accession>A0A0C9WJ12</accession>
<keyword evidence="3" id="KW-1185">Reference proteome</keyword>
<dbReference type="HOGENOM" id="CLU_1421628_0_0_1"/>
<organism evidence="2 3">
    <name type="scientific">Laccaria amethystina LaAM-08-1</name>
    <dbReference type="NCBI Taxonomy" id="1095629"/>
    <lineage>
        <taxon>Eukaryota</taxon>
        <taxon>Fungi</taxon>
        <taxon>Dikarya</taxon>
        <taxon>Basidiomycota</taxon>
        <taxon>Agaricomycotina</taxon>
        <taxon>Agaricomycetes</taxon>
        <taxon>Agaricomycetidae</taxon>
        <taxon>Agaricales</taxon>
        <taxon>Agaricineae</taxon>
        <taxon>Hydnangiaceae</taxon>
        <taxon>Laccaria</taxon>
    </lineage>
</organism>
<evidence type="ECO:0000313" key="3">
    <source>
        <dbReference type="Proteomes" id="UP000054477"/>
    </source>
</evidence>
<feature type="region of interest" description="Disordered" evidence="1">
    <location>
        <begin position="169"/>
        <end position="191"/>
    </location>
</feature>
<name>A0A0C9WJ12_9AGAR</name>
<dbReference type="AlphaFoldDB" id="A0A0C9WJ12"/>
<feature type="compositionally biased region" description="Basic residues" evidence="1">
    <location>
        <begin position="182"/>
        <end position="191"/>
    </location>
</feature>
<dbReference type="Proteomes" id="UP000054477">
    <property type="component" value="Unassembled WGS sequence"/>
</dbReference>
<evidence type="ECO:0008006" key="4">
    <source>
        <dbReference type="Google" id="ProtNLM"/>
    </source>
</evidence>
<dbReference type="EMBL" id="KN838819">
    <property type="protein sequence ID" value="KIJ93889.1"/>
    <property type="molecule type" value="Genomic_DNA"/>
</dbReference>
<reference evidence="2 3" key="1">
    <citation type="submission" date="2014-04" db="EMBL/GenBank/DDBJ databases">
        <authorList>
            <consortium name="DOE Joint Genome Institute"/>
            <person name="Kuo A."/>
            <person name="Kohler A."/>
            <person name="Nagy L.G."/>
            <person name="Floudas D."/>
            <person name="Copeland A."/>
            <person name="Barry K.W."/>
            <person name="Cichocki N."/>
            <person name="Veneault-Fourrey C."/>
            <person name="LaButti K."/>
            <person name="Lindquist E.A."/>
            <person name="Lipzen A."/>
            <person name="Lundell T."/>
            <person name="Morin E."/>
            <person name="Murat C."/>
            <person name="Sun H."/>
            <person name="Tunlid A."/>
            <person name="Henrissat B."/>
            <person name="Grigoriev I.V."/>
            <person name="Hibbett D.S."/>
            <person name="Martin F."/>
            <person name="Nordberg H.P."/>
            <person name="Cantor M.N."/>
            <person name="Hua S.X."/>
        </authorList>
    </citation>
    <scope>NUCLEOTIDE SEQUENCE [LARGE SCALE GENOMIC DNA]</scope>
    <source>
        <strain evidence="2 3">LaAM-08-1</strain>
    </source>
</reference>
<sequence>MPPHTRWGKTATEEYKVSQYLSTFQLESEKVVEQMRKKIKDAYPDLVNTQAHDTTILWCSVPYGYLICNPDCGVQLKVMSFKGDHGHVDTRAEHSHLLEIHPHTSQVGQKSMTEKLCILIGLLQFVNHASYSYNAEVIDLRLAFVVQITRAIKLGDEVFLDYGDKYFEDQGGSKQTPFKEGPKRKKSRASV</sequence>
<dbReference type="SUPFAM" id="SSF82199">
    <property type="entry name" value="SET domain"/>
    <property type="match status" value="1"/>
</dbReference>
<gene>
    <name evidence="2" type="ORF">K443DRAFT_134929</name>
</gene>